<protein>
    <submittedName>
        <fullName evidence="2">Uncharacterized protein</fullName>
    </submittedName>
</protein>
<proteinExistence type="predicted"/>
<evidence type="ECO:0000256" key="1">
    <source>
        <dbReference type="SAM" id="MobiDB-lite"/>
    </source>
</evidence>
<organism evidence="2 3">
    <name type="scientific">Entomortierella chlamydospora</name>
    <dbReference type="NCBI Taxonomy" id="101097"/>
    <lineage>
        <taxon>Eukaryota</taxon>
        <taxon>Fungi</taxon>
        <taxon>Fungi incertae sedis</taxon>
        <taxon>Mucoromycota</taxon>
        <taxon>Mortierellomycotina</taxon>
        <taxon>Mortierellomycetes</taxon>
        <taxon>Mortierellales</taxon>
        <taxon>Mortierellaceae</taxon>
        <taxon>Entomortierella</taxon>
    </lineage>
</organism>
<evidence type="ECO:0000313" key="3">
    <source>
        <dbReference type="Proteomes" id="UP000703661"/>
    </source>
</evidence>
<dbReference type="Proteomes" id="UP000703661">
    <property type="component" value="Unassembled WGS sequence"/>
</dbReference>
<keyword evidence="3" id="KW-1185">Reference proteome</keyword>
<dbReference type="AlphaFoldDB" id="A0A9P6MSV7"/>
<comment type="caution">
    <text evidence="2">The sequence shown here is derived from an EMBL/GenBank/DDBJ whole genome shotgun (WGS) entry which is preliminary data.</text>
</comment>
<evidence type="ECO:0000313" key="2">
    <source>
        <dbReference type="EMBL" id="KAG0012214.1"/>
    </source>
</evidence>
<feature type="region of interest" description="Disordered" evidence="1">
    <location>
        <begin position="103"/>
        <end position="149"/>
    </location>
</feature>
<dbReference type="EMBL" id="JAAAID010001019">
    <property type="protein sequence ID" value="KAG0012214.1"/>
    <property type="molecule type" value="Genomic_DNA"/>
</dbReference>
<feature type="compositionally biased region" description="Polar residues" evidence="1">
    <location>
        <begin position="25"/>
        <end position="37"/>
    </location>
</feature>
<feature type="region of interest" description="Disordered" evidence="1">
    <location>
        <begin position="273"/>
        <end position="309"/>
    </location>
</feature>
<reference evidence="2" key="1">
    <citation type="journal article" date="2020" name="Fungal Divers.">
        <title>Resolving the Mortierellaceae phylogeny through synthesis of multi-gene phylogenetics and phylogenomics.</title>
        <authorList>
            <person name="Vandepol N."/>
            <person name="Liber J."/>
            <person name="Desiro A."/>
            <person name="Na H."/>
            <person name="Kennedy M."/>
            <person name="Barry K."/>
            <person name="Grigoriev I.V."/>
            <person name="Miller A.N."/>
            <person name="O'Donnell K."/>
            <person name="Stajich J.E."/>
            <person name="Bonito G."/>
        </authorList>
    </citation>
    <scope>NUCLEOTIDE SEQUENCE</scope>
    <source>
        <strain evidence="2">NRRL 2769</strain>
    </source>
</reference>
<name>A0A9P6MSV7_9FUNG</name>
<feature type="compositionally biased region" description="Polar residues" evidence="1">
    <location>
        <begin position="103"/>
        <end position="143"/>
    </location>
</feature>
<feature type="compositionally biased region" description="Acidic residues" evidence="1">
    <location>
        <begin position="66"/>
        <end position="76"/>
    </location>
</feature>
<feature type="region of interest" description="Disordered" evidence="1">
    <location>
        <begin position="1"/>
        <end position="86"/>
    </location>
</feature>
<feature type="compositionally biased region" description="Basic and acidic residues" evidence="1">
    <location>
        <begin position="273"/>
        <end position="288"/>
    </location>
</feature>
<feature type="compositionally biased region" description="Polar residues" evidence="1">
    <location>
        <begin position="44"/>
        <end position="60"/>
    </location>
</feature>
<accession>A0A9P6MSV7</accession>
<sequence length="377" mass="41230">MNSLVNYASESESESDESPPIVAASKQTSSASPSTAKSIVHANEVSTAISKEPQRSSPGKNQDHGNDDDDAMDVDDSASGSGDEGYVMAALKDLQSFAATVDTANDDSTIPQPSLTTPKEPLDTSTSAPGISNESQNTSSTLASKPAESESIESTLSNLSIELSAEQQTLFDEFLREIDAIPLTSKNQSKPPTIDKTPIEDDLLFSELQWLQTQSVQSIYSRMHQLSTLQSPTIDHKDMEARLIEFAIRILDWEHGGMKPEYFLGEERALAEGKKNATENTLDHKDSSDSAEEEDDGDEESTSVMPPYGGVVGEMLERMAAIEQTAAPSGWRVVWDPEECTYKFKHITTMYRSIADLSMCILSSYDKICYDAERDEP</sequence>
<gene>
    <name evidence="2" type="ORF">BGZ80_000119</name>
</gene>
<feature type="compositionally biased region" description="Acidic residues" evidence="1">
    <location>
        <begin position="289"/>
        <end position="301"/>
    </location>
</feature>